<dbReference type="GO" id="GO:0016020">
    <property type="term" value="C:membrane"/>
    <property type="evidence" value="ECO:0007669"/>
    <property type="project" value="TreeGrafter"/>
</dbReference>
<organism evidence="2 3">
    <name type="scientific">Microlunatus antarcticus</name>
    <dbReference type="NCBI Taxonomy" id="53388"/>
    <lineage>
        <taxon>Bacteria</taxon>
        <taxon>Bacillati</taxon>
        <taxon>Actinomycetota</taxon>
        <taxon>Actinomycetes</taxon>
        <taxon>Propionibacteriales</taxon>
        <taxon>Propionibacteriaceae</taxon>
        <taxon>Microlunatus</taxon>
    </lineage>
</organism>
<name>A0A7W5JYE4_9ACTN</name>
<reference evidence="2 3" key="1">
    <citation type="submission" date="2020-08" db="EMBL/GenBank/DDBJ databases">
        <title>Sequencing the genomes of 1000 actinobacteria strains.</title>
        <authorList>
            <person name="Klenk H.-P."/>
        </authorList>
    </citation>
    <scope>NUCLEOTIDE SEQUENCE [LARGE SCALE GENOMIC DNA]</scope>
    <source>
        <strain evidence="2 3">DSM 11053</strain>
    </source>
</reference>
<dbReference type="PANTHER" id="PTHR43798">
    <property type="entry name" value="MONOACYLGLYCEROL LIPASE"/>
    <property type="match status" value="1"/>
</dbReference>
<proteinExistence type="predicted"/>
<evidence type="ECO:0000313" key="2">
    <source>
        <dbReference type="EMBL" id="MBB3328533.1"/>
    </source>
</evidence>
<dbReference type="InterPro" id="IPR050266">
    <property type="entry name" value="AB_hydrolase_sf"/>
</dbReference>
<keyword evidence="3" id="KW-1185">Reference proteome</keyword>
<dbReference type="Proteomes" id="UP000565572">
    <property type="component" value="Unassembled WGS sequence"/>
</dbReference>
<dbReference type="Pfam" id="PF00561">
    <property type="entry name" value="Abhydrolase_1"/>
    <property type="match status" value="1"/>
</dbReference>
<dbReference type="InterPro" id="IPR000073">
    <property type="entry name" value="AB_hydrolase_1"/>
</dbReference>
<dbReference type="InterPro" id="IPR029058">
    <property type="entry name" value="AB_hydrolase_fold"/>
</dbReference>
<sequence>MFEGFTEELVDGDGVPVLVRHRLLPGRPVVLLVHGHPRTSATWHRVAPLLVEAGLSVVCADLPGYGRSGKPTPTADHAPHAKTAHARRLRAAMHGLGVDRFAVVGHDRGSYVAFRLALDHPDTVTRVALLDCIPVVEHLERCDARFATAWWHWFFFAQPDEPERVINADPLAWYAFDEARMGAANAAECRAAVQDPAVVRGMLEDYRAGLTVDADEERAARSAGLRVTQPLLVLWSLRDDLEDLHGDPRLIWRAWADDVSGHGLDAGHHVAEEAPGELAAALAGFLPAGG</sequence>
<comment type="caution">
    <text evidence="2">The sequence shown here is derived from an EMBL/GenBank/DDBJ whole genome shotgun (WGS) entry which is preliminary data.</text>
</comment>
<evidence type="ECO:0000313" key="3">
    <source>
        <dbReference type="Proteomes" id="UP000565572"/>
    </source>
</evidence>
<dbReference type="PRINTS" id="PR00111">
    <property type="entry name" value="ABHYDROLASE"/>
</dbReference>
<accession>A0A7W5JYE4</accession>
<dbReference type="GO" id="GO:0018785">
    <property type="term" value="F:haloacetate dehalogenase activity"/>
    <property type="evidence" value="ECO:0007669"/>
    <property type="project" value="UniProtKB-EC"/>
</dbReference>
<feature type="domain" description="AB hydrolase-1" evidence="1">
    <location>
        <begin position="28"/>
        <end position="155"/>
    </location>
</feature>
<dbReference type="AlphaFoldDB" id="A0A7W5JYE4"/>
<dbReference type="PANTHER" id="PTHR43798:SF33">
    <property type="entry name" value="HYDROLASE, PUTATIVE (AFU_ORTHOLOGUE AFUA_2G14860)-RELATED"/>
    <property type="match status" value="1"/>
</dbReference>
<gene>
    <name evidence="2" type="ORF">FHX39_003477</name>
</gene>
<dbReference type="SUPFAM" id="SSF53474">
    <property type="entry name" value="alpha/beta-Hydrolases"/>
    <property type="match status" value="1"/>
</dbReference>
<dbReference type="Gene3D" id="3.40.50.1820">
    <property type="entry name" value="alpha/beta hydrolase"/>
    <property type="match status" value="1"/>
</dbReference>
<dbReference type="EC" id="3.8.1.3" evidence="2"/>
<dbReference type="RefSeq" id="WP_332836902.1">
    <property type="nucleotide sequence ID" value="NZ_JACHZG010000001.1"/>
</dbReference>
<dbReference type="InterPro" id="IPR000639">
    <property type="entry name" value="Epox_hydrolase-like"/>
</dbReference>
<protein>
    <submittedName>
        <fullName evidence="2">Haloacetate dehalogenase</fullName>
        <ecNumber evidence="2">3.8.1.3</ecNumber>
    </submittedName>
</protein>
<dbReference type="PRINTS" id="PR00412">
    <property type="entry name" value="EPOXHYDRLASE"/>
</dbReference>
<dbReference type="EMBL" id="JACHZG010000001">
    <property type="protein sequence ID" value="MBB3328533.1"/>
    <property type="molecule type" value="Genomic_DNA"/>
</dbReference>
<evidence type="ECO:0000259" key="1">
    <source>
        <dbReference type="Pfam" id="PF00561"/>
    </source>
</evidence>
<keyword evidence="2" id="KW-0378">Hydrolase</keyword>